<keyword evidence="2" id="KW-1185">Reference proteome</keyword>
<name>A0A9P0IW05_APHGO</name>
<dbReference type="EMBL" id="OU899035">
    <property type="protein sequence ID" value="CAH1720620.1"/>
    <property type="molecule type" value="Genomic_DNA"/>
</dbReference>
<proteinExistence type="predicted"/>
<evidence type="ECO:0000313" key="2">
    <source>
        <dbReference type="Proteomes" id="UP001154329"/>
    </source>
</evidence>
<dbReference type="AlphaFoldDB" id="A0A9P0IW05"/>
<sequence length="238" mass="27140">MSSVLNDHSYCIISESDGTSLNNSLSTVEKNINSFDEHLFSSTSTPEQPPPALTLVVANPLFISICKSISIINLPFKWFVDINKLYGTTDNVVCFHKLTSFREKYLRSIEKQLVLNKGKIMKIFFEKRNFFYNITFDILQYPRLIPTLLDLSIQLQVNGQIITSEAIGLSPDYKIKNVKDLENTLILFENTKLCQGTFSTIKCIDIKSTFGSEFVEYGGKWYHSKCINIINTDDYLNG</sequence>
<gene>
    <name evidence="1" type="ORF">APHIGO_LOCUS4059</name>
</gene>
<organism evidence="1 2">
    <name type="scientific">Aphis gossypii</name>
    <name type="common">Cotton aphid</name>
    <dbReference type="NCBI Taxonomy" id="80765"/>
    <lineage>
        <taxon>Eukaryota</taxon>
        <taxon>Metazoa</taxon>
        <taxon>Ecdysozoa</taxon>
        <taxon>Arthropoda</taxon>
        <taxon>Hexapoda</taxon>
        <taxon>Insecta</taxon>
        <taxon>Pterygota</taxon>
        <taxon>Neoptera</taxon>
        <taxon>Paraneoptera</taxon>
        <taxon>Hemiptera</taxon>
        <taxon>Sternorrhyncha</taxon>
        <taxon>Aphidomorpha</taxon>
        <taxon>Aphidoidea</taxon>
        <taxon>Aphididae</taxon>
        <taxon>Aphidini</taxon>
        <taxon>Aphis</taxon>
        <taxon>Aphis</taxon>
    </lineage>
</organism>
<reference evidence="1" key="1">
    <citation type="submission" date="2022-02" db="EMBL/GenBank/DDBJ databases">
        <authorList>
            <person name="King R."/>
        </authorList>
    </citation>
    <scope>NUCLEOTIDE SEQUENCE</scope>
</reference>
<reference evidence="1" key="2">
    <citation type="submission" date="2022-10" db="EMBL/GenBank/DDBJ databases">
        <authorList>
            <consortium name="ENA_rothamsted_submissions"/>
            <consortium name="culmorum"/>
            <person name="King R."/>
        </authorList>
    </citation>
    <scope>NUCLEOTIDE SEQUENCE</scope>
</reference>
<protein>
    <submittedName>
        <fullName evidence="1">Uncharacterized protein</fullName>
    </submittedName>
</protein>
<dbReference type="Proteomes" id="UP001154329">
    <property type="component" value="Chromosome 2"/>
</dbReference>
<accession>A0A9P0IW05</accession>
<evidence type="ECO:0000313" key="1">
    <source>
        <dbReference type="EMBL" id="CAH1720620.1"/>
    </source>
</evidence>